<dbReference type="GO" id="GO:0035556">
    <property type="term" value="P:intracellular signal transduction"/>
    <property type="evidence" value="ECO:0007669"/>
    <property type="project" value="InterPro"/>
</dbReference>
<dbReference type="SMART" id="SM00240">
    <property type="entry name" value="FHA"/>
    <property type="match status" value="1"/>
</dbReference>
<dbReference type="InterPro" id="IPR029787">
    <property type="entry name" value="Nucleotide_cyclase"/>
</dbReference>
<proteinExistence type="predicted"/>
<evidence type="ECO:0000313" key="4">
    <source>
        <dbReference type="Proteomes" id="UP000564885"/>
    </source>
</evidence>
<dbReference type="InterPro" id="IPR000253">
    <property type="entry name" value="FHA_dom"/>
</dbReference>
<dbReference type="Pfam" id="PF00211">
    <property type="entry name" value="Guanylate_cyc"/>
    <property type="match status" value="1"/>
</dbReference>
<evidence type="ECO:0000259" key="1">
    <source>
        <dbReference type="PROSITE" id="PS50006"/>
    </source>
</evidence>
<dbReference type="CDD" id="cd07302">
    <property type="entry name" value="CHD"/>
    <property type="match status" value="1"/>
</dbReference>
<dbReference type="GO" id="GO:0009190">
    <property type="term" value="P:cyclic nucleotide biosynthetic process"/>
    <property type="evidence" value="ECO:0007669"/>
    <property type="project" value="InterPro"/>
</dbReference>
<dbReference type="InterPro" id="IPR008984">
    <property type="entry name" value="SMAD_FHA_dom_sf"/>
</dbReference>
<dbReference type="AlphaFoldDB" id="A0A849I8X8"/>
<dbReference type="GO" id="GO:0004016">
    <property type="term" value="F:adenylate cyclase activity"/>
    <property type="evidence" value="ECO:0007669"/>
    <property type="project" value="UniProtKB-ARBA"/>
</dbReference>
<dbReference type="RefSeq" id="WP_171217992.1">
    <property type="nucleotide sequence ID" value="NZ_JABEPP010000002.1"/>
</dbReference>
<dbReference type="Gene3D" id="3.30.70.1230">
    <property type="entry name" value="Nucleotide cyclase"/>
    <property type="match status" value="1"/>
</dbReference>
<dbReference type="SMART" id="SM00044">
    <property type="entry name" value="CYCc"/>
    <property type="match status" value="1"/>
</dbReference>
<dbReference type="PROSITE" id="PS50125">
    <property type="entry name" value="GUANYLATE_CYCLASE_2"/>
    <property type="match status" value="1"/>
</dbReference>
<sequence>MARDVTRLRVHGELGARQARNVGILFADIAGSMRLYEAFGNRGALAAIEMCLGLISNVVNQNGGFVVKTIGDEIMAAFPEPGATWLAAVEMQRKIDALAPLKGPQGPLQHGLRVGFNFGPAIENNGDFFGTTVNVAARMVQLAKRGQIITTGEGEALLPPNLRFQTRGYDWVAVKGKPDGVPVVEVIWKDPGGRTTVLGTQPAPGIHERMTELRLFLAGRSWIFDSGREAVTLGREPMNDVVLPGSAASRNHATIERRRDRWVLIDHSSNGTFIASPGDNVIHLRREELILSREGRMGFGQPIDVNPAEAASFLVRTEDA</sequence>
<dbReference type="SUPFAM" id="SSF49879">
    <property type="entry name" value="SMAD/FHA domain"/>
    <property type="match status" value="1"/>
</dbReference>
<dbReference type="SUPFAM" id="SSF55073">
    <property type="entry name" value="Nucleotide cyclase"/>
    <property type="match status" value="1"/>
</dbReference>
<accession>A0A849I8X8</accession>
<keyword evidence="4" id="KW-1185">Reference proteome</keyword>
<reference evidence="3 4" key="1">
    <citation type="submission" date="2020-04" db="EMBL/GenBank/DDBJ databases">
        <title>Enterovirga sp. isolate from soil.</title>
        <authorList>
            <person name="Chea S."/>
            <person name="Kim D.-U."/>
        </authorList>
    </citation>
    <scope>NUCLEOTIDE SEQUENCE [LARGE SCALE GENOMIC DNA]</scope>
    <source>
        <strain evidence="3 4">DB1703</strain>
    </source>
</reference>
<dbReference type="InterPro" id="IPR050697">
    <property type="entry name" value="Adenylyl/Guanylyl_Cyclase_3/4"/>
</dbReference>
<protein>
    <submittedName>
        <fullName evidence="3">FHA domain-containing protein</fullName>
    </submittedName>
</protein>
<dbReference type="PROSITE" id="PS50006">
    <property type="entry name" value="FHA_DOMAIN"/>
    <property type="match status" value="1"/>
</dbReference>
<dbReference type="Pfam" id="PF00498">
    <property type="entry name" value="FHA"/>
    <property type="match status" value="1"/>
</dbReference>
<comment type="caution">
    <text evidence="3">The sequence shown here is derived from an EMBL/GenBank/DDBJ whole genome shotgun (WGS) entry which is preliminary data.</text>
</comment>
<gene>
    <name evidence="3" type="ORF">HJG44_09040</name>
</gene>
<dbReference type="InterPro" id="IPR001054">
    <property type="entry name" value="A/G_cyclase"/>
</dbReference>
<dbReference type="EMBL" id="JABEPP010000002">
    <property type="protein sequence ID" value="NNM72530.1"/>
    <property type="molecule type" value="Genomic_DNA"/>
</dbReference>
<dbReference type="CDD" id="cd00060">
    <property type="entry name" value="FHA"/>
    <property type="match status" value="1"/>
</dbReference>
<dbReference type="Gene3D" id="2.60.200.20">
    <property type="match status" value="1"/>
</dbReference>
<feature type="domain" description="Guanylate cyclase" evidence="2">
    <location>
        <begin position="23"/>
        <end position="140"/>
    </location>
</feature>
<dbReference type="Proteomes" id="UP000564885">
    <property type="component" value="Unassembled WGS sequence"/>
</dbReference>
<organism evidence="3 4">
    <name type="scientific">Enterovirga aerilata</name>
    <dbReference type="NCBI Taxonomy" id="2730920"/>
    <lineage>
        <taxon>Bacteria</taxon>
        <taxon>Pseudomonadati</taxon>
        <taxon>Pseudomonadota</taxon>
        <taxon>Alphaproteobacteria</taxon>
        <taxon>Hyphomicrobiales</taxon>
        <taxon>Methylobacteriaceae</taxon>
        <taxon>Enterovirga</taxon>
    </lineage>
</organism>
<evidence type="ECO:0000313" key="3">
    <source>
        <dbReference type="EMBL" id="NNM72530.1"/>
    </source>
</evidence>
<dbReference type="PANTHER" id="PTHR43081:SF1">
    <property type="entry name" value="ADENYLATE CYCLASE, TERMINAL-DIFFERENTIATION SPECIFIC"/>
    <property type="match status" value="1"/>
</dbReference>
<dbReference type="PANTHER" id="PTHR43081">
    <property type="entry name" value="ADENYLATE CYCLASE, TERMINAL-DIFFERENTIATION SPECIFIC-RELATED"/>
    <property type="match status" value="1"/>
</dbReference>
<name>A0A849I8X8_9HYPH</name>
<feature type="domain" description="FHA" evidence="1">
    <location>
        <begin position="231"/>
        <end position="274"/>
    </location>
</feature>
<evidence type="ECO:0000259" key="2">
    <source>
        <dbReference type="PROSITE" id="PS50125"/>
    </source>
</evidence>